<dbReference type="GO" id="GO:0005829">
    <property type="term" value="C:cytosol"/>
    <property type="evidence" value="ECO:0007669"/>
    <property type="project" value="TreeGrafter"/>
</dbReference>
<dbReference type="PROSITE" id="PS51210">
    <property type="entry name" value="PLA2C"/>
    <property type="match status" value="1"/>
</dbReference>
<dbReference type="InterPro" id="IPR016035">
    <property type="entry name" value="Acyl_Trfase/lysoPLipase"/>
</dbReference>
<protein>
    <recommendedName>
        <fullName evidence="4">PLA2c domain-containing protein</fullName>
    </recommendedName>
</protein>
<dbReference type="SUPFAM" id="SSF52151">
    <property type="entry name" value="FabD/lysophospholipase-like"/>
    <property type="match status" value="1"/>
</dbReference>
<keyword evidence="1 3" id="KW-0378">Hydrolase</keyword>
<name>A0A8C1NPA3_CYPCA</name>
<reference evidence="5" key="1">
    <citation type="submission" date="2025-08" db="UniProtKB">
        <authorList>
            <consortium name="Ensembl"/>
        </authorList>
    </citation>
    <scope>IDENTIFICATION</scope>
</reference>
<accession>A0A8C1NPA3</accession>
<organism evidence="5 6">
    <name type="scientific">Cyprinus carpio</name>
    <name type="common">Common carp</name>
    <dbReference type="NCBI Taxonomy" id="7962"/>
    <lineage>
        <taxon>Eukaryota</taxon>
        <taxon>Metazoa</taxon>
        <taxon>Chordata</taxon>
        <taxon>Craniata</taxon>
        <taxon>Vertebrata</taxon>
        <taxon>Euteleostomi</taxon>
        <taxon>Actinopterygii</taxon>
        <taxon>Neopterygii</taxon>
        <taxon>Teleostei</taxon>
        <taxon>Ostariophysi</taxon>
        <taxon>Cypriniformes</taxon>
        <taxon>Cyprinidae</taxon>
        <taxon>Cyprininae</taxon>
        <taxon>Cyprinus</taxon>
    </lineage>
</organism>
<dbReference type="Proteomes" id="UP000694427">
    <property type="component" value="Unplaced"/>
</dbReference>
<feature type="domain" description="PLA2c" evidence="4">
    <location>
        <begin position="17"/>
        <end position="576"/>
    </location>
</feature>
<evidence type="ECO:0000259" key="4">
    <source>
        <dbReference type="PROSITE" id="PS51210"/>
    </source>
</evidence>
<keyword evidence="6" id="KW-1185">Reference proteome</keyword>
<evidence type="ECO:0000256" key="2">
    <source>
        <dbReference type="ARBA" id="ARBA00023098"/>
    </source>
</evidence>
<dbReference type="GO" id="GO:0005654">
    <property type="term" value="C:nucleoplasm"/>
    <property type="evidence" value="ECO:0007669"/>
    <property type="project" value="TreeGrafter"/>
</dbReference>
<reference evidence="5" key="2">
    <citation type="submission" date="2025-09" db="UniProtKB">
        <authorList>
            <consortium name="Ensembl"/>
        </authorList>
    </citation>
    <scope>IDENTIFICATION</scope>
</reference>
<dbReference type="InterPro" id="IPR002642">
    <property type="entry name" value="LysoPLipase_cat_dom"/>
</dbReference>
<dbReference type="Gene3D" id="3.40.1090.10">
    <property type="entry name" value="Cytosolic phospholipase A2 catalytic domain"/>
    <property type="match status" value="1"/>
</dbReference>
<dbReference type="GO" id="GO:0046475">
    <property type="term" value="P:glycerophospholipid catabolic process"/>
    <property type="evidence" value="ECO:0007669"/>
    <property type="project" value="TreeGrafter"/>
</dbReference>
<dbReference type="SMART" id="SM00022">
    <property type="entry name" value="PLAc"/>
    <property type="match status" value="1"/>
</dbReference>
<evidence type="ECO:0000313" key="5">
    <source>
        <dbReference type="Ensembl" id="ENSCCRP00010094744.1"/>
    </source>
</evidence>
<proteinExistence type="predicted"/>
<keyword evidence="2 3" id="KW-0443">Lipid metabolism</keyword>
<sequence>MGNPSILQDYTRTMSASKLQESGKVRIAHSLHTKEDEFVIERRKTVFQSLQKLNINCSEDAVPHVALLGSGGGQRAMVGLLGSLVQLDKAGLLDCILYLSGVSGSTWCMASLYQEPDWSTKLETVKDQIIRRISGPRVSWEDALAKLKKYYYEKDHFSLTDVWAVMVVTEYVKEIDEGKLSDQWDQHNKDPFPIYTVIDKQCKQCKDEEGTEDPWFEISPHEAGYSLTGAFVETSSFGSQFVNGSKKKPQDEMDMLYLQALCGSVLADGDKNKEFLWQKIKDFFKDLYPKWLRMSEEMREEPKDPSAEKGYQVLMDLVDMNLAVLNGKDPSDLDQSIRNTLNELSGGKSQLIFPIEKLNLKDKEAAVRYMNEHTEDVCKNLSHRFSSWPFDVLESIQECMVQWIWGRKYDFLQNMNDEALPSTLLESEMRDYEDAGLLLNSPYFPVLRKERNTDLIISLDFSEGDPFMTVREAAEMCKKRKIPFPEVNIPSEDVKKPKDFYVFKGTNTPTVIHIPLFNVVNCGDIETLRNKYRTLQVPYSAEMITDLMEVAGKNISNNREKLLEQIGAAVRQKGHN</sequence>
<dbReference type="GO" id="GO:0005509">
    <property type="term" value="F:calcium ion binding"/>
    <property type="evidence" value="ECO:0007669"/>
    <property type="project" value="TreeGrafter"/>
</dbReference>
<evidence type="ECO:0000256" key="1">
    <source>
        <dbReference type="ARBA" id="ARBA00022801"/>
    </source>
</evidence>
<evidence type="ECO:0000313" key="6">
    <source>
        <dbReference type="Proteomes" id="UP000694427"/>
    </source>
</evidence>
<dbReference type="GO" id="GO:0005544">
    <property type="term" value="F:calcium-dependent phospholipid binding"/>
    <property type="evidence" value="ECO:0007669"/>
    <property type="project" value="TreeGrafter"/>
</dbReference>
<keyword evidence="3" id="KW-0442">Lipid degradation</keyword>
<dbReference type="Pfam" id="PF01735">
    <property type="entry name" value="PLA2_B"/>
    <property type="match status" value="1"/>
</dbReference>
<evidence type="ECO:0000256" key="3">
    <source>
        <dbReference type="PROSITE-ProRule" id="PRU00555"/>
    </source>
</evidence>
<dbReference type="PANTHER" id="PTHR10728">
    <property type="entry name" value="CYTOSOLIC PHOSPHOLIPASE A2"/>
    <property type="match status" value="1"/>
</dbReference>
<dbReference type="PANTHER" id="PTHR10728:SF39">
    <property type="entry name" value="CYTOSOLIC PHOSPHOLIPASE A2 GAMMA"/>
    <property type="match status" value="1"/>
</dbReference>
<dbReference type="GO" id="GO:0005635">
    <property type="term" value="C:nuclear envelope"/>
    <property type="evidence" value="ECO:0007669"/>
    <property type="project" value="TreeGrafter"/>
</dbReference>
<dbReference type="Ensembl" id="ENSCCRT00010105111.1">
    <property type="protein sequence ID" value="ENSCCRP00010094744.1"/>
    <property type="gene ID" value="ENSCCRG00010041482.1"/>
</dbReference>
<dbReference type="AlphaFoldDB" id="A0A8C1NPA3"/>
<dbReference type="GO" id="GO:0047498">
    <property type="term" value="F:calcium-dependent phospholipase A2 activity"/>
    <property type="evidence" value="ECO:0007669"/>
    <property type="project" value="TreeGrafter"/>
</dbReference>